<dbReference type="GeneID" id="71929706"/>
<keyword evidence="2" id="KW-0614">Plasmid</keyword>
<protein>
    <submittedName>
        <fullName evidence="2">Uncharacterized protein</fullName>
    </submittedName>
</protein>
<keyword evidence="3" id="KW-1185">Reference proteome</keyword>
<name>A0A8U0A9K0_9EURY</name>
<keyword evidence="1" id="KW-0812">Transmembrane</keyword>
<accession>A0A8U0A9K0</accession>
<dbReference type="Pfam" id="PF25927">
    <property type="entry name" value="DUF7972"/>
    <property type="match status" value="1"/>
</dbReference>
<keyword evidence="1" id="KW-0472">Membrane</keyword>
<organism evidence="2 3">
    <name type="scientific">Halocatena salina</name>
    <dbReference type="NCBI Taxonomy" id="2934340"/>
    <lineage>
        <taxon>Archaea</taxon>
        <taxon>Methanobacteriati</taxon>
        <taxon>Methanobacteriota</taxon>
        <taxon>Stenosarchaea group</taxon>
        <taxon>Halobacteria</taxon>
        <taxon>Halobacteriales</taxon>
        <taxon>Natronomonadaceae</taxon>
        <taxon>Halocatena</taxon>
    </lineage>
</organism>
<keyword evidence="1" id="KW-1133">Transmembrane helix</keyword>
<sequence>MGIIRLEDQEAVRGIASGFVPGLIAFLSIVLAINQLVLSQEFGSAGEIRSRIQEVKGYRRDVEQIASAKPSPVLPTGFLSLVVRIIKVKAVALEESVGPETDPEIRETIETFARSVIDETTQANESIEQARPGRINALLPVLEYNDSRQLFEARQLQHDSDKALQTETQQALSSLIEALELFSVARIQFRTTYTQRVLARLSRQLLYVGLPALVAVIVLGLLDTSLPSYISGELSVIIIVTLLSIAVTPLAVLAVYLLRVAIISERTIAAGPFVSRPTTVQTDRNSDFE</sequence>
<proteinExistence type="predicted"/>
<reference evidence="2" key="1">
    <citation type="submission" date="2022-04" db="EMBL/GenBank/DDBJ databases">
        <title>Halocatena sp. nov., isolated from a salt lake.</title>
        <authorList>
            <person name="Cui H.-L."/>
        </authorList>
    </citation>
    <scope>NUCLEOTIDE SEQUENCE</scope>
    <source>
        <strain evidence="2">AD-1</strain>
        <plasmid evidence="2">unnamed2</plasmid>
    </source>
</reference>
<dbReference type="RefSeq" id="WP_247995317.1">
    <property type="nucleotide sequence ID" value="NZ_CP096021.1"/>
</dbReference>
<geneLocation type="plasmid" evidence="2 3">
    <name>unnamed2</name>
</geneLocation>
<feature type="transmembrane region" description="Helical" evidence="1">
    <location>
        <begin position="205"/>
        <end position="222"/>
    </location>
</feature>
<dbReference type="Proteomes" id="UP000831768">
    <property type="component" value="Plasmid unnamed2"/>
</dbReference>
<evidence type="ECO:0000256" key="1">
    <source>
        <dbReference type="SAM" id="Phobius"/>
    </source>
</evidence>
<evidence type="ECO:0000313" key="2">
    <source>
        <dbReference type="EMBL" id="UPM44663.1"/>
    </source>
</evidence>
<dbReference type="KEGG" id="haad:MW046_16625"/>
<dbReference type="EMBL" id="CP096021">
    <property type="protein sequence ID" value="UPM44663.1"/>
    <property type="molecule type" value="Genomic_DNA"/>
</dbReference>
<feature type="transmembrane region" description="Helical" evidence="1">
    <location>
        <begin position="12"/>
        <end position="33"/>
    </location>
</feature>
<evidence type="ECO:0000313" key="3">
    <source>
        <dbReference type="Proteomes" id="UP000831768"/>
    </source>
</evidence>
<dbReference type="InterPro" id="IPR058278">
    <property type="entry name" value="DUF7972"/>
</dbReference>
<gene>
    <name evidence="2" type="ORF">MW046_16625</name>
</gene>
<feature type="transmembrane region" description="Helical" evidence="1">
    <location>
        <begin position="234"/>
        <end position="258"/>
    </location>
</feature>
<dbReference type="AlphaFoldDB" id="A0A8U0A9K0"/>